<organism evidence="1 2">
    <name type="scientific">Paenibacillus antri</name>
    <dbReference type="NCBI Taxonomy" id="2582848"/>
    <lineage>
        <taxon>Bacteria</taxon>
        <taxon>Bacillati</taxon>
        <taxon>Bacillota</taxon>
        <taxon>Bacilli</taxon>
        <taxon>Bacillales</taxon>
        <taxon>Paenibacillaceae</taxon>
        <taxon>Paenibacillus</taxon>
    </lineage>
</organism>
<accession>A0A5R9G7H9</accession>
<protein>
    <submittedName>
        <fullName evidence="1">PqqD family protein</fullName>
    </submittedName>
</protein>
<evidence type="ECO:0000313" key="2">
    <source>
        <dbReference type="Proteomes" id="UP000309676"/>
    </source>
</evidence>
<sequence>MAEYSRKAGCEAVRLDDEWMIVDTERATITKVNHTGGLCWTLLSGPQTAASLAEEFRLLYGTDPEVLEQELHSFLTDLHGCGLVERVY</sequence>
<reference evidence="1 2" key="1">
    <citation type="submission" date="2019-05" db="EMBL/GenBank/DDBJ databases">
        <authorList>
            <person name="Narsing Rao M.P."/>
            <person name="Li W.J."/>
        </authorList>
    </citation>
    <scope>NUCLEOTIDE SEQUENCE [LARGE SCALE GENOMIC DNA]</scope>
    <source>
        <strain evidence="1 2">SYSU_K30003</strain>
    </source>
</reference>
<dbReference type="Pfam" id="PF05402">
    <property type="entry name" value="PqqD"/>
    <property type="match status" value="1"/>
</dbReference>
<name>A0A5R9G7H9_9BACL</name>
<dbReference type="Proteomes" id="UP000309676">
    <property type="component" value="Unassembled WGS sequence"/>
</dbReference>
<dbReference type="Gene3D" id="1.10.10.1150">
    <property type="entry name" value="Coenzyme PQQ synthesis protein D (PqqD)"/>
    <property type="match status" value="1"/>
</dbReference>
<dbReference type="RefSeq" id="WP_138197105.1">
    <property type="nucleotide sequence ID" value="NZ_VCIW01000021.1"/>
</dbReference>
<dbReference type="InterPro" id="IPR008792">
    <property type="entry name" value="PQQD"/>
</dbReference>
<dbReference type="InterPro" id="IPR041881">
    <property type="entry name" value="PqqD_sf"/>
</dbReference>
<comment type="caution">
    <text evidence="1">The sequence shown here is derived from an EMBL/GenBank/DDBJ whole genome shotgun (WGS) entry which is preliminary data.</text>
</comment>
<dbReference type="OrthoDB" id="2882895at2"/>
<gene>
    <name evidence="1" type="ORF">FE782_25045</name>
</gene>
<proteinExistence type="predicted"/>
<dbReference type="EMBL" id="VCIW01000021">
    <property type="protein sequence ID" value="TLS49388.1"/>
    <property type="molecule type" value="Genomic_DNA"/>
</dbReference>
<keyword evidence="2" id="KW-1185">Reference proteome</keyword>
<evidence type="ECO:0000313" key="1">
    <source>
        <dbReference type="EMBL" id="TLS49388.1"/>
    </source>
</evidence>
<dbReference type="AlphaFoldDB" id="A0A5R9G7H9"/>